<keyword evidence="1" id="KW-1133">Transmembrane helix</keyword>
<proteinExistence type="predicted"/>
<dbReference type="InterPro" id="IPR009325">
    <property type="entry name" value="DUF983"/>
</dbReference>
<dbReference type="Pfam" id="PF06170">
    <property type="entry name" value="DUF983"/>
    <property type="match status" value="1"/>
</dbReference>
<dbReference type="AlphaFoldDB" id="A0A1M4Z9C4"/>
<evidence type="ECO:0000256" key="1">
    <source>
        <dbReference type="SAM" id="Phobius"/>
    </source>
</evidence>
<gene>
    <name evidence="2" type="ORF">SAMN05444008_105124</name>
</gene>
<name>A0A1M4Z9C4_9BACT</name>
<evidence type="ECO:0008006" key="4">
    <source>
        <dbReference type="Google" id="ProtNLM"/>
    </source>
</evidence>
<feature type="transmembrane region" description="Helical" evidence="1">
    <location>
        <begin position="97"/>
        <end position="115"/>
    </location>
</feature>
<organism evidence="2 3">
    <name type="scientific">Cnuella takakiae</name>
    <dbReference type="NCBI Taxonomy" id="1302690"/>
    <lineage>
        <taxon>Bacteria</taxon>
        <taxon>Pseudomonadati</taxon>
        <taxon>Bacteroidota</taxon>
        <taxon>Chitinophagia</taxon>
        <taxon>Chitinophagales</taxon>
        <taxon>Chitinophagaceae</taxon>
        <taxon>Cnuella</taxon>
    </lineage>
</organism>
<keyword evidence="1" id="KW-0812">Transmembrane</keyword>
<reference evidence="2 3" key="1">
    <citation type="submission" date="2016-11" db="EMBL/GenBank/DDBJ databases">
        <authorList>
            <person name="Jaros S."/>
            <person name="Januszkiewicz K."/>
            <person name="Wedrychowicz H."/>
        </authorList>
    </citation>
    <scope>NUCLEOTIDE SEQUENCE [LARGE SCALE GENOMIC DNA]</scope>
    <source>
        <strain evidence="2 3">DSM 26897</strain>
    </source>
</reference>
<accession>A0A1M4Z9C4</accession>
<protein>
    <recommendedName>
        <fullName evidence="4">DUF983 domain-containing protein</fullName>
    </recommendedName>
</protein>
<evidence type="ECO:0000313" key="2">
    <source>
        <dbReference type="EMBL" id="SHF14186.1"/>
    </source>
</evidence>
<keyword evidence="1" id="KW-0472">Membrane</keyword>
<keyword evidence="3" id="KW-1185">Reference proteome</keyword>
<dbReference type="Proteomes" id="UP000184368">
    <property type="component" value="Unassembled WGS sequence"/>
</dbReference>
<evidence type="ECO:0000313" key="3">
    <source>
        <dbReference type="Proteomes" id="UP000184368"/>
    </source>
</evidence>
<dbReference type="STRING" id="1302690.BUE76_22220"/>
<dbReference type="OrthoDB" id="9790326at2"/>
<sequence>MCAQIHDEKPNLILSLLKSKCTRCRRGDMFQFKNPYNLKLTMKMHDKCPVCGQPLDMEPGFYYGTNMISYVLAVLVCVATLVLWWTTIGFSLKDSRFFWWMGINAFLLVALQPPLMRISRTVWLAFFVMYSPKWREGDIVEQYSVNKEQAANW</sequence>
<feature type="transmembrane region" description="Helical" evidence="1">
    <location>
        <begin position="67"/>
        <end position="85"/>
    </location>
</feature>
<dbReference type="EMBL" id="FQUO01000005">
    <property type="protein sequence ID" value="SHF14186.1"/>
    <property type="molecule type" value="Genomic_DNA"/>
</dbReference>